<dbReference type="EMBL" id="AP019831">
    <property type="protein sequence ID" value="BBM44421.1"/>
    <property type="molecule type" value="Genomic_DNA"/>
</dbReference>
<reference evidence="1 2" key="1">
    <citation type="submission" date="2019-07" db="EMBL/GenBank/DDBJ databases">
        <title>Complete Genome Sequence of Leptotrichia trevisanii Strain JMUB3870.</title>
        <authorList>
            <person name="Watanabe S."/>
            <person name="Cui L."/>
        </authorList>
    </citation>
    <scope>NUCLEOTIDE SEQUENCE [LARGE SCALE GENOMIC DNA]</scope>
    <source>
        <strain evidence="1 2">JMUB3870</strain>
    </source>
</reference>
<accession>A0A510K144</accession>
<protein>
    <submittedName>
        <fullName evidence="1">Uncharacterized protein</fullName>
    </submittedName>
</protein>
<evidence type="ECO:0000313" key="2">
    <source>
        <dbReference type="Proteomes" id="UP000422644"/>
    </source>
</evidence>
<dbReference type="AlphaFoldDB" id="A0A510K144"/>
<evidence type="ECO:0000313" key="1">
    <source>
        <dbReference type="EMBL" id="BBM44421.1"/>
    </source>
</evidence>
<organism evidence="1 2">
    <name type="scientific">Leptotrichia trevisanii</name>
    <dbReference type="NCBI Taxonomy" id="109328"/>
    <lineage>
        <taxon>Bacteria</taxon>
        <taxon>Fusobacteriati</taxon>
        <taxon>Fusobacteriota</taxon>
        <taxon>Fusobacteriia</taxon>
        <taxon>Fusobacteriales</taxon>
        <taxon>Leptotrichiaceae</taxon>
        <taxon>Leptotrichia</taxon>
    </lineage>
</organism>
<dbReference type="Proteomes" id="UP000422644">
    <property type="component" value="Chromosome"/>
</dbReference>
<proteinExistence type="predicted"/>
<sequence length="247" mass="28639">MKKILFILLLLIGSLSFSEYIKEGTYNGANDKKIYIGRYSYSAYDEFLDEEVQKEGYTLLGVIGYGHSQIFHVDKKNIRVGETVEFSISEHELNESTQDYRCKLIVKFEENGKISVDTDDCYRDDDIFIGNYAYSEKDSIIPEKYFGKWDNCIYVYKKGFTTNIDFGENYVVGVKEEGDGNLLLDGITVYEGAAFRNQYRFKYHPNGNVSIKEYRGSESNKLEKSYNNLKRLKGREASDCQTFEDRN</sequence>
<keyword evidence="2" id="KW-1185">Reference proteome</keyword>
<gene>
    <name evidence="1" type="ORF">JMUB3870_0528</name>
</gene>
<dbReference type="RefSeq" id="WP_155282425.1">
    <property type="nucleotide sequence ID" value="NZ_AP019831.1"/>
</dbReference>
<dbReference type="OrthoDB" id="9768177at2"/>
<name>A0A510K144_9FUSO</name>